<reference evidence="1" key="1">
    <citation type="submission" date="2022-01" db="EMBL/GenBank/DDBJ databases">
        <title>Collection of gut derived symbiotic bacterial strains cultured from healthy donors.</title>
        <authorList>
            <person name="Lin H."/>
            <person name="Kohout C."/>
            <person name="Waligurski E."/>
            <person name="Pamer E.G."/>
        </authorList>
    </citation>
    <scope>NUCLEOTIDE SEQUENCE</scope>
    <source>
        <strain evidence="1">DFI.6.55</strain>
    </source>
</reference>
<gene>
    <name evidence="1" type="ORF">L0N08_16930</name>
</gene>
<protein>
    <submittedName>
        <fullName evidence="1">Uncharacterized protein</fullName>
    </submittedName>
</protein>
<evidence type="ECO:0000313" key="1">
    <source>
        <dbReference type="EMBL" id="MCG4747113.1"/>
    </source>
</evidence>
<sequence length="175" mass="20269">MGCYQGCISTVEEYIGKRRDFLSNIADVEEFGIFMKSCFLNSVFSDNIITAMKRIPRFRECTRQIVSNLALLNDHAIEIYERHNRNAAKAMRELTARAVECTGDPAHKAFLKFPFSYCETGNDDEQNYMVKEIECSPHMKLLRPDSNLRIYFYWFDDKVGDGEKVLIGRIGSHPY</sequence>
<evidence type="ECO:0000313" key="2">
    <source>
        <dbReference type="Proteomes" id="UP001299608"/>
    </source>
</evidence>
<organism evidence="1 2">
    <name type="scientific">Enterocloster aldenensis</name>
    <dbReference type="NCBI Taxonomy" id="358742"/>
    <lineage>
        <taxon>Bacteria</taxon>
        <taxon>Bacillati</taxon>
        <taxon>Bacillota</taxon>
        <taxon>Clostridia</taxon>
        <taxon>Lachnospirales</taxon>
        <taxon>Lachnospiraceae</taxon>
        <taxon>Enterocloster</taxon>
    </lineage>
</organism>
<comment type="caution">
    <text evidence="1">The sequence shown here is derived from an EMBL/GenBank/DDBJ whole genome shotgun (WGS) entry which is preliminary data.</text>
</comment>
<dbReference type="RefSeq" id="WP_238053695.1">
    <property type="nucleotide sequence ID" value="NZ_JAKNGE010000021.1"/>
</dbReference>
<proteinExistence type="predicted"/>
<dbReference type="AlphaFoldDB" id="A0AAW5C4L2"/>
<dbReference type="Proteomes" id="UP001299608">
    <property type="component" value="Unassembled WGS sequence"/>
</dbReference>
<dbReference type="EMBL" id="JAKNGE010000021">
    <property type="protein sequence ID" value="MCG4747113.1"/>
    <property type="molecule type" value="Genomic_DNA"/>
</dbReference>
<name>A0AAW5C4L2_9FIRM</name>
<accession>A0AAW5C4L2</accession>